<sequence>MAASKNQRVVFASGPYRGCVIGVLVVFALMTLGGLVDPVPSAAGPAWPGLVIVVILAVLIGRAIRLGMVIDRDDVTTRGLLMSRNTPTSGVLRVEAVGYSGQLNWYGQSRSLRMLRLDLQEGHRDVPMVIAFSGRAHAIEQRANTALGEVLGEQV</sequence>
<proteinExistence type="predicted"/>
<keyword evidence="1" id="KW-1133">Transmembrane helix</keyword>
<reference evidence="2" key="1">
    <citation type="submission" date="2021-02" db="EMBL/GenBank/DDBJ databases">
        <title>Phycicoccus sp. MQZ13P-5T, whole genome shotgun sequence.</title>
        <authorList>
            <person name="Tuo L."/>
        </authorList>
    </citation>
    <scope>NUCLEOTIDE SEQUENCE</scope>
    <source>
        <strain evidence="2">MQZ13P-5</strain>
    </source>
</reference>
<evidence type="ECO:0000313" key="3">
    <source>
        <dbReference type="Proteomes" id="UP001430172"/>
    </source>
</evidence>
<feature type="transmembrane region" description="Helical" evidence="1">
    <location>
        <begin position="42"/>
        <end position="64"/>
    </location>
</feature>
<evidence type="ECO:0000256" key="1">
    <source>
        <dbReference type="SAM" id="Phobius"/>
    </source>
</evidence>
<evidence type="ECO:0008006" key="4">
    <source>
        <dbReference type="Google" id="ProtNLM"/>
    </source>
</evidence>
<feature type="transmembrane region" description="Helical" evidence="1">
    <location>
        <begin position="16"/>
        <end position="36"/>
    </location>
</feature>
<name>A0ABS2CNB4_9MICO</name>
<gene>
    <name evidence="2" type="ORF">JQN70_13325</name>
</gene>
<dbReference type="RefSeq" id="WP_204131849.1">
    <property type="nucleotide sequence ID" value="NZ_JAFDVD010000015.1"/>
</dbReference>
<keyword evidence="1" id="KW-0472">Membrane</keyword>
<keyword evidence="1" id="KW-0812">Transmembrane</keyword>
<keyword evidence="3" id="KW-1185">Reference proteome</keyword>
<protein>
    <recommendedName>
        <fullName evidence="4">PH domain-containing protein</fullName>
    </recommendedName>
</protein>
<dbReference type="EMBL" id="JAFDVD010000015">
    <property type="protein sequence ID" value="MBM6401374.1"/>
    <property type="molecule type" value="Genomic_DNA"/>
</dbReference>
<organism evidence="2 3">
    <name type="scientific">Phycicoccus sonneratiae</name>
    <dbReference type="NCBI Taxonomy" id="2807628"/>
    <lineage>
        <taxon>Bacteria</taxon>
        <taxon>Bacillati</taxon>
        <taxon>Actinomycetota</taxon>
        <taxon>Actinomycetes</taxon>
        <taxon>Micrococcales</taxon>
        <taxon>Intrasporangiaceae</taxon>
        <taxon>Phycicoccus</taxon>
    </lineage>
</organism>
<comment type="caution">
    <text evidence="2">The sequence shown here is derived from an EMBL/GenBank/DDBJ whole genome shotgun (WGS) entry which is preliminary data.</text>
</comment>
<dbReference type="Proteomes" id="UP001430172">
    <property type="component" value="Unassembled WGS sequence"/>
</dbReference>
<evidence type="ECO:0000313" key="2">
    <source>
        <dbReference type="EMBL" id="MBM6401374.1"/>
    </source>
</evidence>
<accession>A0ABS2CNB4</accession>